<name>A0A3A4ADV4_9ACTN</name>
<evidence type="ECO:0000313" key="8">
    <source>
        <dbReference type="Proteomes" id="UP000265768"/>
    </source>
</evidence>
<sequence length="392" mass="40568">MSSPTPRSPEPGGARLRPPSARLRRAAPATPYGRGRAGGTPYGRTRALAGMIAMAGLLAACGGTGPDAGARSAASASAASPTSPTSPASPASPAVGAASPSPVPRATAVAHSLSVTGPDGKRITLRDRPRRIVCLTGICDDILVELGLVPAATTTPKLLTRPDYLGAAGAKVPVVPGSFGNEDVARIAELEPDLVIGLAGVHDQLRAAVERFAPLWVVKVDDHEDSVGYLRAVAALTGRGEAQAVAEDRFRARLAAARAEARARGLDRKTVLAMYGGSAVGVNTTDDVLGNFLSGFFRYPWPGKGGGFETAQAYSLEEILAKAPDMIFVQSFAFGPDARKVTDLYRDNPVWKRVPAVANGKVFEVAPELWASGRGTRAFGLIIGEAFARAAG</sequence>
<evidence type="ECO:0000256" key="4">
    <source>
        <dbReference type="ARBA" id="ARBA00022729"/>
    </source>
</evidence>
<keyword evidence="8" id="KW-1185">Reference proteome</keyword>
<feature type="region of interest" description="Disordered" evidence="5">
    <location>
        <begin position="66"/>
        <end position="122"/>
    </location>
</feature>
<reference evidence="7 8" key="1">
    <citation type="submission" date="2018-09" db="EMBL/GenBank/DDBJ databases">
        <title>YIM 75507 draft genome.</title>
        <authorList>
            <person name="Tang S."/>
            <person name="Feng Y."/>
        </authorList>
    </citation>
    <scope>NUCLEOTIDE SEQUENCE [LARGE SCALE GENOMIC DNA]</scope>
    <source>
        <strain evidence="7 8">YIM 75507</strain>
    </source>
</reference>
<accession>A0A3A4ADV4</accession>
<dbReference type="SUPFAM" id="SSF53807">
    <property type="entry name" value="Helical backbone' metal receptor"/>
    <property type="match status" value="1"/>
</dbReference>
<dbReference type="Pfam" id="PF01497">
    <property type="entry name" value="Peripla_BP_2"/>
    <property type="match status" value="1"/>
</dbReference>
<evidence type="ECO:0000256" key="5">
    <source>
        <dbReference type="SAM" id="MobiDB-lite"/>
    </source>
</evidence>
<dbReference type="AlphaFoldDB" id="A0A3A4ADV4"/>
<evidence type="ECO:0000256" key="3">
    <source>
        <dbReference type="ARBA" id="ARBA00022448"/>
    </source>
</evidence>
<protein>
    <submittedName>
        <fullName evidence="7">ABC transporter substrate-binding protein</fullName>
    </submittedName>
</protein>
<proteinExistence type="inferred from homology"/>
<dbReference type="PANTHER" id="PTHR30532">
    <property type="entry name" value="IRON III DICITRATE-BINDING PERIPLASMIC PROTEIN"/>
    <property type="match status" value="1"/>
</dbReference>
<evidence type="ECO:0000256" key="1">
    <source>
        <dbReference type="ARBA" id="ARBA00004196"/>
    </source>
</evidence>
<feature type="compositionally biased region" description="Low complexity" evidence="5">
    <location>
        <begin position="68"/>
        <end position="106"/>
    </location>
</feature>
<dbReference type="PROSITE" id="PS50983">
    <property type="entry name" value="FE_B12_PBP"/>
    <property type="match status" value="1"/>
</dbReference>
<dbReference type="GO" id="GO:1901678">
    <property type="term" value="P:iron coordination entity transport"/>
    <property type="evidence" value="ECO:0007669"/>
    <property type="project" value="UniProtKB-ARBA"/>
</dbReference>
<evidence type="ECO:0000256" key="2">
    <source>
        <dbReference type="ARBA" id="ARBA00008814"/>
    </source>
</evidence>
<dbReference type="PANTHER" id="PTHR30532:SF1">
    <property type="entry name" value="IRON(3+)-HYDROXAMATE-BINDING PROTEIN FHUD"/>
    <property type="match status" value="1"/>
</dbReference>
<dbReference type="OrthoDB" id="6495095at2"/>
<dbReference type="InterPro" id="IPR051313">
    <property type="entry name" value="Bact_iron-sidero_bind"/>
</dbReference>
<dbReference type="EMBL" id="QZEY01000016">
    <property type="protein sequence ID" value="RJL24230.1"/>
    <property type="molecule type" value="Genomic_DNA"/>
</dbReference>
<dbReference type="RefSeq" id="WP_119930086.1">
    <property type="nucleotide sequence ID" value="NZ_QZEY01000016.1"/>
</dbReference>
<comment type="similarity">
    <text evidence="2">Belongs to the bacterial solute-binding protein 8 family.</text>
</comment>
<feature type="region of interest" description="Disordered" evidence="5">
    <location>
        <begin position="1"/>
        <end position="41"/>
    </location>
</feature>
<feature type="domain" description="Fe/B12 periplasmic-binding" evidence="6">
    <location>
        <begin position="131"/>
        <end position="392"/>
    </location>
</feature>
<keyword evidence="3" id="KW-0813">Transport</keyword>
<dbReference type="Proteomes" id="UP000265768">
    <property type="component" value="Unassembled WGS sequence"/>
</dbReference>
<gene>
    <name evidence="7" type="ORF">D5H75_30805</name>
</gene>
<comment type="caution">
    <text evidence="7">The sequence shown here is derived from an EMBL/GenBank/DDBJ whole genome shotgun (WGS) entry which is preliminary data.</text>
</comment>
<comment type="subcellular location">
    <subcellularLocation>
        <location evidence="1">Cell envelope</location>
    </subcellularLocation>
</comment>
<dbReference type="GO" id="GO:0030288">
    <property type="term" value="C:outer membrane-bounded periplasmic space"/>
    <property type="evidence" value="ECO:0007669"/>
    <property type="project" value="TreeGrafter"/>
</dbReference>
<dbReference type="InterPro" id="IPR002491">
    <property type="entry name" value="ABC_transptr_periplasmic_BD"/>
</dbReference>
<evidence type="ECO:0000259" key="6">
    <source>
        <dbReference type="PROSITE" id="PS50983"/>
    </source>
</evidence>
<feature type="compositionally biased region" description="Low complexity" evidence="5">
    <location>
        <begin position="14"/>
        <end position="29"/>
    </location>
</feature>
<keyword evidence="4" id="KW-0732">Signal</keyword>
<evidence type="ECO:0000313" key="7">
    <source>
        <dbReference type="EMBL" id="RJL24230.1"/>
    </source>
</evidence>
<dbReference type="Gene3D" id="3.40.50.1980">
    <property type="entry name" value="Nitrogenase molybdenum iron protein domain"/>
    <property type="match status" value="2"/>
</dbReference>
<organism evidence="7 8">
    <name type="scientific">Bailinhaonella thermotolerans</name>
    <dbReference type="NCBI Taxonomy" id="1070861"/>
    <lineage>
        <taxon>Bacteria</taxon>
        <taxon>Bacillati</taxon>
        <taxon>Actinomycetota</taxon>
        <taxon>Actinomycetes</taxon>
        <taxon>Streptosporangiales</taxon>
        <taxon>Streptosporangiaceae</taxon>
        <taxon>Bailinhaonella</taxon>
    </lineage>
</organism>